<dbReference type="GO" id="GO:0006801">
    <property type="term" value="P:superoxide metabolic process"/>
    <property type="evidence" value="ECO:0007669"/>
    <property type="project" value="InterPro"/>
</dbReference>
<protein>
    <recommendedName>
        <fullName evidence="1">Superoxide dismutase copper/zinc binding domain-containing protein</fullName>
    </recommendedName>
</protein>
<dbReference type="InterPro" id="IPR018152">
    <property type="entry name" value="SOD_Cu/Zn_BS"/>
</dbReference>
<sequence>MVQQLNAIAVFSPKCSPISGYVKFHQCNTHQNALVQFSLKGLPSNSVLGCHIHKYGITSLTDPCGSTCDHYNPFNTLHGSQKLYGNDRHAGDLINNIQSDSNGEFNFSYEDPLLFNIKDILGRSVVIHSGIDDLGINRTFDKGSATTGNAGGRIACSVIGLNGGACV</sequence>
<dbReference type="GO" id="GO:0005507">
    <property type="term" value="F:copper ion binding"/>
    <property type="evidence" value="ECO:0007669"/>
    <property type="project" value="InterPro"/>
</dbReference>
<feature type="domain" description="Superoxide dismutase copper/zinc binding" evidence="1">
    <location>
        <begin position="18"/>
        <end position="159"/>
    </location>
</feature>
<dbReference type="PROSITE" id="PS00332">
    <property type="entry name" value="SOD_CU_ZN_2"/>
    <property type="match status" value="1"/>
</dbReference>
<dbReference type="InterPro" id="IPR036423">
    <property type="entry name" value="SOD-like_Cu/Zn_dom_sf"/>
</dbReference>
<dbReference type="PANTHER" id="PTHR10003">
    <property type="entry name" value="SUPEROXIDE DISMUTASE CU-ZN -RELATED"/>
    <property type="match status" value="1"/>
</dbReference>
<dbReference type="Gene3D" id="2.60.40.200">
    <property type="entry name" value="Superoxide dismutase, copper/zinc binding domain"/>
    <property type="match status" value="1"/>
</dbReference>
<accession>A0A6C0KQW5</accession>
<dbReference type="AlphaFoldDB" id="A0A6C0KQW5"/>
<organism evidence="2">
    <name type="scientific">viral metagenome</name>
    <dbReference type="NCBI Taxonomy" id="1070528"/>
    <lineage>
        <taxon>unclassified sequences</taxon>
        <taxon>metagenomes</taxon>
        <taxon>organismal metagenomes</taxon>
    </lineage>
</organism>
<reference evidence="2" key="1">
    <citation type="journal article" date="2020" name="Nature">
        <title>Giant virus diversity and host interactions through global metagenomics.</title>
        <authorList>
            <person name="Schulz F."/>
            <person name="Roux S."/>
            <person name="Paez-Espino D."/>
            <person name="Jungbluth S."/>
            <person name="Walsh D.A."/>
            <person name="Denef V.J."/>
            <person name="McMahon K.D."/>
            <person name="Konstantinidis K.T."/>
            <person name="Eloe-Fadrosh E.A."/>
            <person name="Kyrpides N.C."/>
            <person name="Woyke T."/>
        </authorList>
    </citation>
    <scope>NUCLEOTIDE SEQUENCE</scope>
    <source>
        <strain evidence="2">GVMAG-S-3300013014-136</strain>
    </source>
</reference>
<dbReference type="InterPro" id="IPR024134">
    <property type="entry name" value="SOD_Cu/Zn_/chaperone"/>
</dbReference>
<evidence type="ECO:0000259" key="1">
    <source>
        <dbReference type="Pfam" id="PF00080"/>
    </source>
</evidence>
<name>A0A6C0KQW5_9ZZZZ</name>
<dbReference type="Pfam" id="PF00080">
    <property type="entry name" value="Sod_Cu"/>
    <property type="match status" value="1"/>
</dbReference>
<dbReference type="PRINTS" id="PR00068">
    <property type="entry name" value="CUZNDISMTASE"/>
</dbReference>
<dbReference type="EMBL" id="MN740961">
    <property type="protein sequence ID" value="QHU20009.1"/>
    <property type="molecule type" value="Genomic_DNA"/>
</dbReference>
<evidence type="ECO:0000313" key="2">
    <source>
        <dbReference type="EMBL" id="QHU20009.1"/>
    </source>
</evidence>
<dbReference type="SUPFAM" id="SSF49329">
    <property type="entry name" value="Cu,Zn superoxide dismutase-like"/>
    <property type="match status" value="1"/>
</dbReference>
<proteinExistence type="predicted"/>
<dbReference type="InterPro" id="IPR001424">
    <property type="entry name" value="SOD_Cu_Zn_dom"/>
</dbReference>